<accession>A0AAE0RLE2</accession>
<dbReference type="EMBL" id="JAUCMX010000001">
    <property type="protein sequence ID" value="KAK3557365.1"/>
    <property type="molecule type" value="Genomic_DNA"/>
</dbReference>
<reference evidence="1" key="1">
    <citation type="submission" date="2023-06" db="EMBL/GenBank/DDBJ databases">
        <title>Male Hemibagrus guttatus genome.</title>
        <authorList>
            <person name="Bian C."/>
        </authorList>
    </citation>
    <scope>NUCLEOTIDE SEQUENCE</scope>
    <source>
        <strain evidence="1">Male_cb2023</strain>
        <tissue evidence="1">Muscle</tissue>
    </source>
</reference>
<name>A0AAE0RLE2_9TELE</name>
<proteinExistence type="predicted"/>
<dbReference type="AlphaFoldDB" id="A0AAE0RLE2"/>
<evidence type="ECO:0000313" key="1">
    <source>
        <dbReference type="EMBL" id="KAK3557365.1"/>
    </source>
</evidence>
<sequence>MARTDLSSDPNVDCQQPGEQVLAVQTATRAPPHCGDVTPMESLFAMPAGSTTSCTMFMNRPLTMKKDGIQTRNRKMSAKSKRRRGESSHQFHFSRFMQDKPHAFNQITNISHHVNMTSPVEFHPAFSHMHHANLLTAMS</sequence>
<evidence type="ECO:0000313" key="2">
    <source>
        <dbReference type="Proteomes" id="UP001274896"/>
    </source>
</evidence>
<comment type="caution">
    <text evidence="1">The sequence shown here is derived from an EMBL/GenBank/DDBJ whole genome shotgun (WGS) entry which is preliminary data.</text>
</comment>
<dbReference type="Proteomes" id="UP001274896">
    <property type="component" value="Unassembled WGS sequence"/>
</dbReference>
<protein>
    <submittedName>
        <fullName evidence="1">Uncharacterized protein</fullName>
    </submittedName>
</protein>
<gene>
    <name evidence="1" type="ORF">QTP70_026548</name>
</gene>
<keyword evidence="2" id="KW-1185">Reference proteome</keyword>
<organism evidence="1 2">
    <name type="scientific">Hemibagrus guttatus</name>
    <dbReference type="NCBI Taxonomy" id="175788"/>
    <lineage>
        <taxon>Eukaryota</taxon>
        <taxon>Metazoa</taxon>
        <taxon>Chordata</taxon>
        <taxon>Craniata</taxon>
        <taxon>Vertebrata</taxon>
        <taxon>Euteleostomi</taxon>
        <taxon>Actinopterygii</taxon>
        <taxon>Neopterygii</taxon>
        <taxon>Teleostei</taxon>
        <taxon>Ostariophysi</taxon>
        <taxon>Siluriformes</taxon>
        <taxon>Bagridae</taxon>
        <taxon>Hemibagrus</taxon>
    </lineage>
</organism>